<feature type="region of interest" description="Disordered" evidence="1">
    <location>
        <begin position="102"/>
        <end position="123"/>
    </location>
</feature>
<evidence type="ECO:0000313" key="2">
    <source>
        <dbReference type="EMBL" id="MBX69463.1"/>
    </source>
</evidence>
<dbReference type="AlphaFoldDB" id="A0A2P2QR68"/>
<evidence type="ECO:0000256" key="1">
    <source>
        <dbReference type="SAM" id="MobiDB-lite"/>
    </source>
</evidence>
<sequence length="137" mass="14524">MEEEQAHHQDNISCPLSPPSPVSHNISNFPVMPDFPITAYPAKLPVPMENPMEKLTLGQGNDAAKPTTSLIRPIPVFPESHASAISALDLNLASTIHPSSLSLGLSLPSDQTESSSRHLTSKAMSNFSDGDGIISVA</sequence>
<organism evidence="2">
    <name type="scientific">Rhizophora mucronata</name>
    <name type="common">Asiatic mangrove</name>
    <dbReference type="NCBI Taxonomy" id="61149"/>
    <lineage>
        <taxon>Eukaryota</taxon>
        <taxon>Viridiplantae</taxon>
        <taxon>Streptophyta</taxon>
        <taxon>Embryophyta</taxon>
        <taxon>Tracheophyta</taxon>
        <taxon>Spermatophyta</taxon>
        <taxon>Magnoliopsida</taxon>
        <taxon>eudicotyledons</taxon>
        <taxon>Gunneridae</taxon>
        <taxon>Pentapetalae</taxon>
        <taxon>rosids</taxon>
        <taxon>fabids</taxon>
        <taxon>Malpighiales</taxon>
        <taxon>Rhizophoraceae</taxon>
        <taxon>Rhizophora</taxon>
    </lineage>
</organism>
<feature type="compositionally biased region" description="Polar residues" evidence="1">
    <location>
        <begin position="110"/>
        <end position="123"/>
    </location>
</feature>
<reference evidence="2" key="1">
    <citation type="submission" date="2018-02" db="EMBL/GenBank/DDBJ databases">
        <title>Rhizophora mucronata_Transcriptome.</title>
        <authorList>
            <person name="Meera S.P."/>
            <person name="Sreeshan A."/>
            <person name="Augustine A."/>
        </authorList>
    </citation>
    <scope>NUCLEOTIDE SEQUENCE</scope>
    <source>
        <tissue evidence="2">Leaf</tissue>
    </source>
</reference>
<accession>A0A2P2QR68</accession>
<name>A0A2P2QR68_RHIMU</name>
<proteinExistence type="predicted"/>
<protein>
    <submittedName>
        <fullName evidence="2">Uncharacterized protein</fullName>
    </submittedName>
</protein>
<dbReference type="EMBL" id="GGEC01088979">
    <property type="protein sequence ID" value="MBX69463.1"/>
    <property type="molecule type" value="Transcribed_RNA"/>
</dbReference>